<dbReference type="Pfam" id="PF13279">
    <property type="entry name" value="4HBT_2"/>
    <property type="match status" value="1"/>
</dbReference>
<evidence type="ECO:0000256" key="1">
    <source>
        <dbReference type="ARBA" id="ARBA00005953"/>
    </source>
</evidence>
<evidence type="ECO:0000313" key="3">
    <source>
        <dbReference type="EMBL" id="GAA0582661.1"/>
    </source>
</evidence>
<organism evidence="3 4">
    <name type="scientific">Craurococcus roseus</name>
    <dbReference type="NCBI Taxonomy" id="77585"/>
    <lineage>
        <taxon>Bacteria</taxon>
        <taxon>Pseudomonadati</taxon>
        <taxon>Pseudomonadota</taxon>
        <taxon>Alphaproteobacteria</taxon>
        <taxon>Acetobacterales</taxon>
        <taxon>Acetobacteraceae</taxon>
        <taxon>Craurococcus</taxon>
    </lineage>
</organism>
<reference evidence="4" key="1">
    <citation type="journal article" date="2019" name="Int. J. Syst. Evol. Microbiol.">
        <title>The Global Catalogue of Microorganisms (GCM) 10K type strain sequencing project: providing services to taxonomists for standard genome sequencing and annotation.</title>
        <authorList>
            <consortium name="The Broad Institute Genomics Platform"/>
            <consortium name="The Broad Institute Genome Sequencing Center for Infectious Disease"/>
            <person name="Wu L."/>
            <person name="Ma J."/>
        </authorList>
    </citation>
    <scope>NUCLEOTIDE SEQUENCE [LARGE SCALE GENOMIC DNA]</scope>
    <source>
        <strain evidence="4">JCM 9933</strain>
    </source>
</reference>
<dbReference type="PANTHER" id="PTHR31793:SF27">
    <property type="entry name" value="NOVEL THIOESTERASE SUPERFAMILY DOMAIN AND SAPOSIN A-TYPE DOMAIN CONTAINING PROTEIN (0610012H03RIK)"/>
    <property type="match status" value="1"/>
</dbReference>
<name>A0ABP3Q8G3_9PROT</name>
<evidence type="ECO:0000256" key="2">
    <source>
        <dbReference type="ARBA" id="ARBA00022801"/>
    </source>
</evidence>
<sequence length="152" mass="16814">MGTDDAMAAAAGEFGVEGHWPVLERHRIRWAECDMYAHVNHAAYLTLCEDLRVAHWVSLGGRFEPGEPGPVVAQLEARYLRPLGFNDEVALTLRPGAMRRTSFTHEYAVWRGGLAFSCKAVLVLVRHGGGERVPIPPEARRLLKEQGAVEEG</sequence>
<accession>A0ABP3Q8G3</accession>
<proteinExistence type="inferred from homology"/>
<dbReference type="Proteomes" id="UP001501588">
    <property type="component" value="Unassembled WGS sequence"/>
</dbReference>
<protein>
    <recommendedName>
        <fullName evidence="5">Acyl-CoA thioesterase</fullName>
    </recommendedName>
</protein>
<gene>
    <name evidence="3" type="ORF">GCM10009416_21340</name>
</gene>
<dbReference type="Gene3D" id="3.10.129.10">
    <property type="entry name" value="Hotdog Thioesterase"/>
    <property type="match status" value="1"/>
</dbReference>
<keyword evidence="4" id="KW-1185">Reference proteome</keyword>
<dbReference type="RefSeq" id="WP_343895273.1">
    <property type="nucleotide sequence ID" value="NZ_BAAAFZ010000026.1"/>
</dbReference>
<keyword evidence="2" id="KW-0378">Hydrolase</keyword>
<dbReference type="CDD" id="cd00586">
    <property type="entry name" value="4HBT"/>
    <property type="match status" value="1"/>
</dbReference>
<dbReference type="InterPro" id="IPR029069">
    <property type="entry name" value="HotDog_dom_sf"/>
</dbReference>
<dbReference type="EMBL" id="BAAAFZ010000026">
    <property type="protein sequence ID" value="GAA0582661.1"/>
    <property type="molecule type" value="Genomic_DNA"/>
</dbReference>
<evidence type="ECO:0000313" key="4">
    <source>
        <dbReference type="Proteomes" id="UP001501588"/>
    </source>
</evidence>
<comment type="caution">
    <text evidence="3">The sequence shown here is derived from an EMBL/GenBank/DDBJ whole genome shotgun (WGS) entry which is preliminary data.</text>
</comment>
<dbReference type="InterPro" id="IPR050563">
    <property type="entry name" value="4-hydroxybenzoyl-CoA_TE"/>
</dbReference>
<evidence type="ECO:0008006" key="5">
    <source>
        <dbReference type="Google" id="ProtNLM"/>
    </source>
</evidence>
<comment type="similarity">
    <text evidence="1">Belongs to the 4-hydroxybenzoyl-CoA thioesterase family.</text>
</comment>
<dbReference type="SUPFAM" id="SSF54637">
    <property type="entry name" value="Thioesterase/thiol ester dehydrase-isomerase"/>
    <property type="match status" value="1"/>
</dbReference>
<dbReference type="PANTHER" id="PTHR31793">
    <property type="entry name" value="4-HYDROXYBENZOYL-COA THIOESTERASE FAMILY MEMBER"/>
    <property type="match status" value="1"/>
</dbReference>